<dbReference type="AlphaFoldDB" id="A0AAW5CT65"/>
<comment type="caution">
    <text evidence="1">The sequence shown here is derived from an EMBL/GenBank/DDBJ whole genome shotgun (WGS) entry which is preliminary data.</text>
</comment>
<dbReference type="SFLD" id="SFLDG01140">
    <property type="entry name" value="C2.B:_Phosphomannomutase_and_P"/>
    <property type="match status" value="1"/>
</dbReference>
<dbReference type="InterPro" id="IPR023214">
    <property type="entry name" value="HAD_sf"/>
</dbReference>
<keyword evidence="1" id="KW-0378">Hydrolase</keyword>
<dbReference type="EMBL" id="JAKNDE010000013">
    <property type="protein sequence ID" value="MCG5034212.1"/>
    <property type="molecule type" value="Genomic_DNA"/>
</dbReference>
<name>A0AAW5CT65_9FIRM</name>
<dbReference type="GO" id="GO:0000287">
    <property type="term" value="F:magnesium ion binding"/>
    <property type="evidence" value="ECO:0007669"/>
    <property type="project" value="TreeGrafter"/>
</dbReference>
<dbReference type="PANTHER" id="PTHR10000:SF55">
    <property type="entry name" value="5-AMINO-6-(5-PHOSPHO-D-RIBITYLAMINO)URACIL PHOSPHATASE YCSE"/>
    <property type="match status" value="1"/>
</dbReference>
<dbReference type="NCBIfam" id="TIGR01484">
    <property type="entry name" value="HAD-SF-IIB"/>
    <property type="match status" value="1"/>
</dbReference>
<evidence type="ECO:0000313" key="2">
    <source>
        <dbReference type="Proteomes" id="UP001200089"/>
    </source>
</evidence>
<dbReference type="PANTHER" id="PTHR10000">
    <property type="entry name" value="PHOSPHOSERINE PHOSPHATASE"/>
    <property type="match status" value="1"/>
</dbReference>
<dbReference type="RefSeq" id="WP_173734166.1">
    <property type="nucleotide sequence ID" value="NZ_JAAIUL010000008.1"/>
</dbReference>
<protein>
    <submittedName>
        <fullName evidence="1">Cof-type HAD-IIB family hydrolase</fullName>
    </submittedName>
</protein>
<dbReference type="GO" id="GO:0005829">
    <property type="term" value="C:cytosol"/>
    <property type="evidence" value="ECO:0007669"/>
    <property type="project" value="TreeGrafter"/>
</dbReference>
<dbReference type="Pfam" id="PF08282">
    <property type="entry name" value="Hydrolase_3"/>
    <property type="match status" value="1"/>
</dbReference>
<dbReference type="GO" id="GO:0016791">
    <property type="term" value="F:phosphatase activity"/>
    <property type="evidence" value="ECO:0007669"/>
    <property type="project" value="UniProtKB-ARBA"/>
</dbReference>
<dbReference type="NCBIfam" id="TIGR00099">
    <property type="entry name" value="Cof-subfamily"/>
    <property type="match status" value="1"/>
</dbReference>
<dbReference type="SFLD" id="SFLDS00003">
    <property type="entry name" value="Haloacid_Dehalogenase"/>
    <property type="match status" value="1"/>
</dbReference>
<dbReference type="CDD" id="cd07516">
    <property type="entry name" value="HAD_Pase"/>
    <property type="match status" value="1"/>
</dbReference>
<dbReference type="InterPro" id="IPR036412">
    <property type="entry name" value="HAD-like_sf"/>
</dbReference>
<sequence>MIKVIASDMDGTLLGDDHKIAPETQVAIKRACDAGIRFMVATGRNFRGAMDALKDTDITCDYILSSGAEVRNPQREVVKRTPIPIDLCEEVYEELKEYPVSVIFFTDRYDYRLGTKKEIEEGIIRQIRLFHMDKNDSDEKIRNSAQFLQIAGNTRGISDIRSLEECETPVYKIFIFAGDVDMLQEIGEKLGQNPELAVASSFILNQEVTEVRAQKGPVLKEYIESLGYTMDEVMVLGDSFNDYSMLSMDFGATVAMGNSVPGIKEVAKYITKTNQEFGVAWAIDQAIAAGDGELKLQK</sequence>
<accession>A0AAW5CT65</accession>
<dbReference type="SUPFAM" id="SSF56784">
    <property type="entry name" value="HAD-like"/>
    <property type="match status" value="1"/>
</dbReference>
<dbReference type="Proteomes" id="UP001200089">
    <property type="component" value="Unassembled WGS sequence"/>
</dbReference>
<evidence type="ECO:0000313" key="1">
    <source>
        <dbReference type="EMBL" id="MCG5034212.1"/>
    </source>
</evidence>
<proteinExistence type="predicted"/>
<dbReference type="Gene3D" id="3.40.50.1000">
    <property type="entry name" value="HAD superfamily/HAD-like"/>
    <property type="match status" value="1"/>
</dbReference>
<gene>
    <name evidence="1" type="ORF">L0P48_11455</name>
</gene>
<dbReference type="InterPro" id="IPR006379">
    <property type="entry name" value="HAD-SF_hydro_IIB"/>
</dbReference>
<dbReference type="InterPro" id="IPR000150">
    <property type="entry name" value="Cof"/>
</dbReference>
<organism evidence="1 2">
    <name type="scientific">Blautia massiliensis</name>
    <name type="common">ex Durand et al. 2017</name>
    <dbReference type="NCBI Taxonomy" id="1737424"/>
    <lineage>
        <taxon>Bacteria</taxon>
        <taxon>Bacillati</taxon>
        <taxon>Bacillota</taxon>
        <taxon>Clostridia</taxon>
        <taxon>Lachnospirales</taxon>
        <taxon>Lachnospiraceae</taxon>
        <taxon>Blautia</taxon>
    </lineage>
</organism>
<dbReference type="Gene3D" id="3.30.1240.10">
    <property type="match status" value="1"/>
</dbReference>
<reference evidence="1" key="1">
    <citation type="submission" date="2022-01" db="EMBL/GenBank/DDBJ databases">
        <title>Collection of gut derived symbiotic bacterial strains cultured from healthy donors.</title>
        <authorList>
            <person name="Lin H."/>
            <person name="Kohout C."/>
            <person name="Waligurski E."/>
            <person name="Pamer E.G."/>
        </authorList>
    </citation>
    <scope>NUCLEOTIDE SEQUENCE</scope>
    <source>
        <strain evidence="1">DFI.1.11</strain>
    </source>
</reference>